<accession>A0A150H181</accession>
<evidence type="ECO:0000313" key="2">
    <source>
        <dbReference type="EMBL" id="KXZ55851.1"/>
    </source>
</evidence>
<sequence>MCRLAVLWRTAGSQQSGEATAGAGDSAGSSKPVLRVLLDRAEDRPHAEAAIRFMYTGQVDAASAADLLHTRRLAAYLQVEGCPEACEEALVRTAQTPVAGSSSPLAGAAEVFKSRQLLPEQHADPHAKIFVDSLRSACRLQLLQHSSSGGTVCDVSVGDLLGWAFPDVPSVLSDPELKGQVLKLPVAAMEAMLSSGQLCTDSEDSVLLLLAEWLQANPQTTPEDRERLCKQVRLCQLSDSYLMHILPLLDWFPLSAANWRHLVQYLHVEEGPKRSRLALVASGAYDCSSPWYSGVPRPQSRWDRGKEYKWAIKREALAAAFQPGQQSCVNGVFSNSRGAPVANGFNWRPFMKVPPEGDAAGVYLECIRPAALRINASEPLVTVAHPGNVTLTVHRWSEEGAREEAFRYSYEHNHVKIGSGWGTKEALPLKQATAGADSADPLAPWAAYLRDGEVSATLVWA</sequence>
<organism evidence="2 3">
    <name type="scientific">Gonium pectorale</name>
    <name type="common">Green alga</name>
    <dbReference type="NCBI Taxonomy" id="33097"/>
    <lineage>
        <taxon>Eukaryota</taxon>
        <taxon>Viridiplantae</taxon>
        <taxon>Chlorophyta</taxon>
        <taxon>core chlorophytes</taxon>
        <taxon>Chlorophyceae</taxon>
        <taxon>CS clade</taxon>
        <taxon>Chlamydomonadales</taxon>
        <taxon>Volvocaceae</taxon>
        <taxon>Gonium</taxon>
    </lineage>
</organism>
<name>A0A150H181_GONPE</name>
<keyword evidence="3" id="KW-1185">Reference proteome</keyword>
<reference evidence="3" key="1">
    <citation type="journal article" date="2016" name="Nat. Commun.">
        <title>The Gonium pectorale genome demonstrates co-option of cell cycle regulation during the evolution of multicellularity.</title>
        <authorList>
            <person name="Hanschen E.R."/>
            <person name="Marriage T.N."/>
            <person name="Ferris P.J."/>
            <person name="Hamaji T."/>
            <person name="Toyoda A."/>
            <person name="Fujiyama A."/>
            <person name="Neme R."/>
            <person name="Noguchi H."/>
            <person name="Minakuchi Y."/>
            <person name="Suzuki M."/>
            <person name="Kawai-Toyooka H."/>
            <person name="Smith D.R."/>
            <person name="Sparks H."/>
            <person name="Anderson J."/>
            <person name="Bakaric R."/>
            <person name="Luria V."/>
            <person name="Karger A."/>
            <person name="Kirschner M.W."/>
            <person name="Durand P.M."/>
            <person name="Michod R.E."/>
            <person name="Nozaki H."/>
            <person name="Olson B.J."/>
        </authorList>
    </citation>
    <scope>NUCLEOTIDE SEQUENCE [LARGE SCALE GENOMIC DNA]</scope>
    <source>
        <strain evidence="3">NIES-2863</strain>
    </source>
</reference>
<dbReference type="Gene3D" id="1.25.40.420">
    <property type="match status" value="1"/>
</dbReference>
<feature type="domain" description="BACK" evidence="1">
    <location>
        <begin position="181"/>
        <end position="245"/>
    </location>
</feature>
<dbReference type="Proteomes" id="UP000075714">
    <property type="component" value="Unassembled WGS sequence"/>
</dbReference>
<evidence type="ECO:0000313" key="3">
    <source>
        <dbReference type="Proteomes" id="UP000075714"/>
    </source>
</evidence>
<protein>
    <recommendedName>
        <fullName evidence="1">BACK domain-containing protein</fullName>
    </recommendedName>
</protein>
<dbReference type="AlphaFoldDB" id="A0A150H181"/>
<dbReference type="EMBL" id="LSYV01000003">
    <property type="protein sequence ID" value="KXZ55851.1"/>
    <property type="molecule type" value="Genomic_DNA"/>
</dbReference>
<evidence type="ECO:0000259" key="1">
    <source>
        <dbReference type="Pfam" id="PF07707"/>
    </source>
</evidence>
<dbReference type="Pfam" id="PF07707">
    <property type="entry name" value="BACK"/>
    <property type="match status" value="1"/>
</dbReference>
<gene>
    <name evidence="2" type="ORF">GPECTOR_2g1402</name>
</gene>
<dbReference type="OrthoDB" id="538655at2759"/>
<dbReference type="InterPro" id="IPR011705">
    <property type="entry name" value="BACK"/>
</dbReference>
<proteinExistence type="predicted"/>
<comment type="caution">
    <text evidence="2">The sequence shown here is derived from an EMBL/GenBank/DDBJ whole genome shotgun (WGS) entry which is preliminary data.</text>
</comment>